<accession>A0A1N6JZI2</accession>
<dbReference type="InterPro" id="IPR008136">
    <property type="entry name" value="CinA_C"/>
</dbReference>
<dbReference type="OrthoDB" id="1252536at2"/>
<evidence type="ECO:0000313" key="3">
    <source>
        <dbReference type="Proteomes" id="UP000185003"/>
    </source>
</evidence>
<dbReference type="NCBIfam" id="TIGR00199">
    <property type="entry name" value="PncC_domain"/>
    <property type="match status" value="1"/>
</dbReference>
<sequence>MEFNDEKIRQIKDYLLQHQQTVAVAESVTAGLLQFALSGADDAIHFFQGGITTYNLGQKARQLHIEPIHAARCNCVDGKVAAEMAVHVTQLFSSHWGISLTGYATPVPESNQQVFAYYAIVQKDKVIASGKMQGGNGTAKEVQLYYVNSVLGAFLKLLG</sequence>
<gene>
    <name evidence="2" type="ORF">SAMN04488055_4767</name>
</gene>
<dbReference type="AlphaFoldDB" id="A0A1N6JZI2"/>
<feature type="domain" description="CinA C-terminal" evidence="1">
    <location>
        <begin position="9"/>
        <end position="154"/>
    </location>
</feature>
<organism evidence="2 3">
    <name type="scientific">Chitinophaga niabensis</name>
    <dbReference type="NCBI Taxonomy" id="536979"/>
    <lineage>
        <taxon>Bacteria</taxon>
        <taxon>Pseudomonadati</taxon>
        <taxon>Bacteroidota</taxon>
        <taxon>Chitinophagia</taxon>
        <taxon>Chitinophagales</taxon>
        <taxon>Chitinophagaceae</taxon>
        <taxon>Chitinophaga</taxon>
    </lineage>
</organism>
<protein>
    <submittedName>
        <fullName evidence="2">Nicotinamide-nucleotide amidase</fullName>
    </submittedName>
</protein>
<evidence type="ECO:0000313" key="2">
    <source>
        <dbReference type="EMBL" id="SIO49718.1"/>
    </source>
</evidence>
<dbReference type="InterPro" id="IPR036653">
    <property type="entry name" value="CinA-like_C"/>
</dbReference>
<dbReference type="SUPFAM" id="SSF142433">
    <property type="entry name" value="CinA-like"/>
    <property type="match status" value="1"/>
</dbReference>
<dbReference type="Pfam" id="PF02464">
    <property type="entry name" value="CinA"/>
    <property type="match status" value="1"/>
</dbReference>
<reference evidence="2 3" key="1">
    <citation type="submission" date="2016-11" db="EMBL/GenBank/DDBJ databases">
        <authorList>
            <person name="Jaros S."/>
            <person name="Januszkiewicz K."/>
            <person name="Wedrychowicz H."/>
        </authorList>
    </citation>
    <scope>NUCLEOTIDE SEQUENCE [LARGE SCALE GENOMIC DNA]</scope>
    <source>
        <strain evidence="2 3">DSM 24787</strain>
    </source>
</reference>
<keyword evidence="3" id="KW-1185">Reference proteome</keyword>
<evidence type="ECO:0000259" key="1">
    <source>
        <dbReference type="Pfam" id="PF02464"/>
    </source>
</evidence>
<dbReference type="RefSeq" id="WP_074242065.1">
    <property type="nucleotide sequence ID" value="NZ_FSRA01000002.1"/>
</dbReference>
<dbReference type="EMBL" id="FSRA01000002">
    <property type="protein sequence ID" value="SIO49718.1"/>
    <property type="molecule type" value="Genomic_DNA"/>
</dbReference>
<name>A0A1N6JZI2_9BACT</name>
<proteinExistence type="predicted"/>
<dbReference type="STRING" id="536979.SAMN04488055_4767"/>
<dbReference type="Proteomes" id="UP000185003">
    <property type="component" value="Unassembled WGS sequence"/>
</dbReference>
<dbReference type="Gene3D" id="3.90.950.20">
    <property type="entry name" value="CinA-like"/>
    <property type="match status" value="1"/>
</dbReference>